<name>A0A0N5AS19_9BILA</name>
<sequence>MFLKEFKRRRRNGHRQEHFDDIVANAYRNEVDDLFILPNQSNKRRKTFYQAAIIKVCQLQLKIHSQMVTSAADNQKRTKTESKPLSLKRIAGLSLLETFKDAAGNQTKSCSNRSRILQINSLRSSLPHELYCFLLNNASEP</sequence>
<accession>A0A0N5AS19</accession>
<protein>
    <submittedName>
        <fullName evidence="2">Uncharacterized protein</fullName>
    </submittedName>
</protein>
<organism evidence="1 2">
    <name type="scientific">Syphacia muris</name>
    <dbReference type="NCBI Taxonomy" id="451379"/>
    <lineage>
        <taxon>Eukaryota</taxon>
        <taxon>Metazoa</taxon>
        <taxon>Ecdysozoa</taxon>
        <taxon>Nematoda</taxon>
        <taxon>Chromadorea</taxon>
        <taxon>Rhabditida</taxon>
        <taxon>Spirurina</taxon>
        <taxon>Oxyuridomorpha</taxon>
        <taxon>Oxyuroidea</taxon>
        <taxon>Oxyuridae</taxon>
        <taxon>Syphacia</taxon>
    </lineage>
</organism>
<keyword evidence="1" id="KW-1185">Reference proteome</keyword>
<dbReference type="Proteomes" id="UP000046393">
    <property type="component" value="Unplaced"/>
</dbReference>
<reference evidence="2" key="1">
    <citation type="submission" date="2017-02" db="UniProtKB">
        <authorList>
            <consortium name="WormBaseParasite"/>
        </authorList>
    </citation>
    <scope>IDENTIFICATION</scope>
</reference>
<evidence type="ECO:0000313" key="1">
    <source>
        <dbReference type="Proteomes" id="UP000046393"/>
    </source>
</evidence>
<dbReference type="AlphaFoldDB" id="A0A0N5AS19"/>
<proteinExistence type="predicted"/>
<evidence type="ECO:0000313" key="2">
    <source>
        <dbReference type="WBParaSite" id="SMUV_0000756901-mRNA-1"/>
    </source>
</evidence>
<dbReference type="WBParaSite" id="SMUV_0000756901-mRNA-1">
    <property type="protein sequence ID" value="SMUV_0000756901-mRNA-1"/>
    <property type="gene ID" value="SMUV_0000756901"/>
</dbReference>